<keyword evidence="2" id="KW-1185">Reference proteome</keyword>
<dbReference type="Proteomes" id="UP000595610">
    <property type="component" value="Chromosome 2"/>
</dbReference>
<proteinExistence type="predicted"/>
<dbReference type="EMBL" id="CP066076">
    <property type="protein sequence ID" value="QQC66513.1"/>
    <property type="molecule type" value="Genomic_DNA"/>
</dbReference>
<sequence>MGNCSGAMAGVNVVPCAAPTTREPTARLFIHAATLSAAQADVQLVDGAWDRFRSGDSAGYLTMIAAATNTAYADGADVVALAQASMADAAELVTLGPPPLTSPQSGLAAAVEAVTLAATAAEHQP</sequence>
<protein>
    <submittedName>
        <fullName evidence="1">Uncharacterized protein</fullName>
    </submittedName>
</protein>
<organism evidence="1 2">
    <name type="scientific">Paraburkholderia ginsengisoli</name>
    <dbReference type="NCBI Taxonomy" id="311231"/>
    <lineage>
        <taxon>Bacteria</taxon>
        <taxon>Pseudomonadati</taxon>
        <taxon>Pseudomonadota</taxon>
        <taxon>Betaproteobacteria</taxon>
        <taxon>Burkholderiales</taxon>
        <taxon>Burkholderiaceae</taxon>
        <taxon>Paraburkholderia</taxon>
    </lineage>
</organism>
<gene>
    <name evidence="1" type="ORF">I6I06_27515</name>
</gene>
<reference evidence="1 2" key="1">
    <citation type="submission" date="2020-12" db="EMBL/GenBank/DDBJ databases">
        <title>FDA dAtabase for Regulatory Grade micrObial Sequences (FDA-ARGOS): Supporting development and validation of Infectious Disease Dx tests.</title>
        <authorList>
            <person name="Nelson B."/>
            <person name="Plummer A."/>
            <person name="Tallon L."/>
            <person name="Sadzewicz L."/>
            <person name="Zhao X."/>
            <person name="Boylan J."/>
            <person name="Ott S."/>
            <person name="Bowen H."/>
            <person name="Vavikolanu K."/>
            <person name="Mehta A."/>
            <person name="Aluvathingal J."/>
            <person name="Nadendla S."/>
            <person name="Myers T."/>
            <person name="Yan Y."/>
            <person name="Sichtig H."/>
        </authorList>
    </citation>
    <scope>NUCLEOTIDE SEQUENCE [LARGE SCALE GENOMIC DNA]</scope>
    <source>
        <strain evidence="1 2">FDAARGOS_1049</strain>
    </source>
</reference>
<dbReference type="KEGG" id="pgis:I6I06_27515"/>
<accession>A0A7T4TBG8</accession>
<evidence type="ECO:0000313" key="1">
    <source>
        <dbReference type="EMBL" id="QQC66513.1"/>
    </source>
</evidence>
<dbReference type="RefSeq" id="WP_198488125.1">
    <property type="nucleotide sequence ID" value="NZ_CP066076.1"/>
</dbReference>
<evidence type="ECO:0000313" key="2">
    <source>
        <dbReference type="Proteomes" id="UP000595610"/>
    </source>
</evidence>
<dbReference type="AlphaFoldDB" id="A0A7T4TBG8"/>
<name>A0A7T4TBG8_9BURK</name>